<dbReference type="EMBL" id="BPVZ01000019">
    <property type="protein sequence ID" value="GKV02522.1"/>
    <property type="molecule type" value="Genomic_DNA"/>
</dbReference>
<accession>A0AAV5IKW3</accession>
<proteinExistence type="predicted"/>
<keyword evidence="1" id="KW-0812">Transmembrane</keyword>
<evidence type="ECO:0000256" key="1">
    <source>
        <dbReference type="SAM" id="Phobius"/>
    </source>
</evidence>
<evidence type="ECO:0000313" key="3">
    <source>
        <dbReference type="Proteomes" id="UP001054252"/>
    </source>
</evidence>
<reference evidence="2 3" key="1">
    <citation type="journal article" date="2021" name="Commun. Biol.">
        <title>The genome of Shorea leprosula (Dipterocarpaceae) highlights the ecological relevance of drought in aseasonal tropical rainforests.</title>
        <authorList>
            <person name="Ng K.K.S."/>
            <person name="Kobayashi M.J."/>
            <person name="Fawcett J.A."/>
            <person name="Hatakeyama M."/>
            <person name="Paape T."/>
            <person name="Ng C.H."/>
            <person name="Ang C.C."/>
            <person name="Tnah L.H."/>
            <person name="Lee C.T."/>
            <person name="Nishiyama T."/>
            <person name="Sese J."/>
            <person name="O'Brien M.J."/>
            <person name="Copetti D."/>
            <person name="Mohd Noor M.I."/>
            <person name="Ong R.C."/>
            <person name="Putra M."/>
            <person name="Sireger I.Z."/>
            <person name="Indrioko S."/>
            <person name="Kosugi Y."/>
            <person name="Izuno A."/>
            <person name="Isagi Y."/>
            <person name="Lee S.L."/>
            <person name="Shimizu K.K."/>
        </authorList>
    </citation>
    <scope>NUCLEOTIDE SEQUENCE [LARGE SCALE GENOMIC DNA]</scope>
    <source>
        <strain evidence="2">214</strain>
    </source>
</reference>
<dbReference type="Proteomes" id="UP001054252">
    <property type="component" value="Unassembled WGS sequence"/>
</dbReference>
<gene>
    <name evidence="2" type="ORF">SLEP1_g14955</name>
</gene>
<comment type="caution">
    <text evidence="2">The sequence shown here is derived from an EMBL/GenBank/DDBJ whole genome shotgun (WGS) entry which is preliminary data.</text>
</comment>
<name>A0AAV5IKW3_9ROSI</name>
<evidence type="ECO:0000313" key="2">
    <source>
        <dbReference type="EMBL" id="GKV02522.1"/>
    </source>
</evidence>
<protein>
    <submittedName>
        <fullName evidence="2">Uncharacterized protein</fullName>
    </submittedName>
</protein>
<keyword evidence="1" id="KW-1133">Transmembrane helix</keyword>
<keyword evidence="1" id="KW-0472">Membrane</keyword>
<organism evidence="2 3">
    <name type="scientific">Rubroshorea leprosula</name>
    <dbReference type="NCBI Taxonomy" id="152421"/>
    <lineage>
        <taxon>Eukaryota</taxon>
        <taxon>Viridiplantae</taxon>
        <taxon>Streptophyta</taxon>
        <taxon>Embryophyta</taxon>
        <taxon>Tracheophyta</taxon>
        <taxon>Spermatophyta</taxon>
        <taxon>Magnoliopsida</taxon>
        <taxon>eudicotyledons</taxon>
        <taxon>Gunneridae</taxon>
        <taxon>Pentapetalae</taxon>
        <taxon>rosids</taxon>
        <taxon>malvids</taxon>
        <taxon>Malvales</taxon>
        <taxon>Dipterocarpaceae</taxon>
        <taxon>Rubroshorea</taxon>
    </lineage>
</organism>
<keyword evidence="3" id="KW-1185">Reference proteome</keyword>
<sequence length="53" mass="5707">MSVGNFQMNFSAAGGISSGLVMLILVVLLSMLTYHLSENICTDKAHVTLDYSL</sequence>
<dbReference type="AlphaFoldDB" id="A0AAV5IKW3"/>
<feature type="transmembrane region" description="Helical" evidence="1">
    <location>
        <begin position="12"/>
        <end position="34"/>
    </location>
</feature>